<dbReference type="Pfam" id="PF09754">
    <property type="entry name" value="PAC2"/>
    <property type="match status" value="1"/>
</dbReference>
<dbReference type="AlphaFoldDB" id="A0A3N1UTU0"/>
<reference evidence="1 2" key="1">
    <citation type="submission" date="2018-11" db="EMBL/GenBank/DDBJ databases">
        <title>Genomic Encyclopedia of Type Strains, Phase IV (KMG-IV): sequencing the most valuable type-strain genomes for metagenomic binning, comparative biology and taxonomic classification.</title>
        <authorList>
            <person name="Goeker M."/>
        </authorList>
    </citation>
    <scope>NUCLEOTIDE SEQUENCE [LARGE SCALE GENOMIC DNA]</scope>
    <source>
        <strain evidence="1 2">DSM 22027</strain>
    </source>
</reference>
<dbReference type="EMBL" id="RJVA01000011">
    <property type="protein sequence ID" value="ROQ93573.1"/>
    <property type="molecule type" value="Genomic_DNA"/>
</dbReference>
<organism evidence="1 2">
    <name type="scientific">Desulfosoma caldarium</name>
    <dbReference type="NCBI Taxonomy" id="610254"/>
    <lineage>
        <taxon>Bacteria</taxon>
        <taxon>Pseudomonadati</taxon>
        <taxon>Thermodesulfobacteriota</taxon>
        <taxon>Syntrophobacteria</taxon>
        <taxon>Syntrophobacterales</taxon>
        <taxon>Syntrophobacteraceae</taxon>
        <taxon>Desulfosoma</taxon>
    </lineage>
</organism>
<evidence type="ECO:0000313" key="1">
    <source>
        <dbReference type="EMBL" id="ROQ93573.1"/>
    </source>
</evidence>
<accession>A0A3N1UTU0</accession>
<dbReference type="InterPro" id="IPR038389">
    <property type="entry name" value="PSMG2_sf"/>
</dbReference>
<evidence type="ECO:0000313" key="2">
    <source>
        <dbReference type="Proteomes" id="UP000276223"/>
    </source>
</evidence>
<comment type="caution">
    <text evidence="1">The sequence shown here is derived from an EMBL/GenBank/DDBJ whole genome shotgun (WGS) entry which is preliminary data.</text>
</comment>
<dbReference type="Proteomes" id="UP000276223">
    <property type="component" value="Unassembled WGS sequence"/>
</dbReference>
<dbReference type="Gene3D" id="3.40.50.10900">
    <property type="entry name" value="PAC-like subunit"/>
    <property type="match status" value="1"/>
</dbReference>
<dbReference type="SUPFAM" id="SSF159659">
    <property type="entry name" value="Cgl1923-like"/>
    <property type="match status" value="1"/>
</dbReference>
<proteinExistence type="predicted"/>
<protein>
    <submittedName>
        <fullName evidence="1">PAC2 family protein</fullName>
    </submittedName>
</protein>
<gene>
    <name evidence="1" type="ORF">EDC27_1601</name>
</gene>
<dbReference type="RefSeq" id="WP_170161691.1">
    <property type="nucleotide sequence ID" value="NZ_RJVA01000011.1"/>
</dbReference>
<sequence length="283" mass="32792">MAIILREDLTRVSKMVLFLKGWLDAGGMADTVFSAIQKRLPCRVAALMEMDAYVPASEQRPTVRIHHGVLKDFHWHSLIFYRPEAEAHHNVLFAIGPEPSVQWRRFVSELLEAATTWQCEELLLVGSLYDQIFYDEIRISGVAVNAAGYNLLRHWQCQPATYEGPASVYSAILYELRHSSMTAVNLWAHMPFYLKGPHELLVHRMMEIVGHFAHIEWDLEDILVEWKNREMEIEKILAQDPSLREQILALKKQEATPNGTKPRGRHAEVIDFHRFKKKEKIDK</sequence>
<name>A0A3N1UTU0_9BACT</name>
<dbReference type="InterPro" id="IPR019151">
    <property type="entry name" value="Proteasome_assmbl_chaperone_2"/>
</dbReference>
<keyword evidence="2" id="KW-1185">Reference proteome</keyword>